<comment type="caution">
    <text evidence="2">The sequence shown here is derived from an EMBL/GenBank/DDBJ whole genome shotgun (WGS) entry which is preliminary data.</text>
</comment>
<evidence type="ECO:0000313" key="2">
    <source>
        <dbReference type="EMBL" id="MDR5651271.1"/>
    </source>
</evidence>
<proteinExistence type="predicted"/>
<reference evidence="2 3" key="1">
    <citation type="submission" date="2023-09" db="EMBL/GenBank/DDBJ databases">
        <title>Xinfangfangia sedmenti sp. nov., isolated the sedment.</title>
        <authorList>
            <person name="Xu L."/>
        </authorList>
    </citation>
    <scope>NUCLEOTIDE SEQUENCE [LARGE SCALE GENOMIC DNA]</scope>
    <source>
        <strain evidence="2 3">LG-4</strain>
    </source>
</reference>
<name>A0ABU1F323_9RHOB</name>
<evidence type="ECO:0000256" key="1">
    <source>
        <dbReference type="SAM" id="Phobius"/>
    </source>
</evidence>
<keyword evidence="3" id="KW-1185">Reference proteome</keyword>
<feature type="transmembrane region" description="Helical" evidence="1">
    <location>
        <begin position="20"/>
        <end position="41"/>
    </location>
</feature>
<keyword evidence="1" id="KW-0472">Membrane</keyword>
<keyword evidence="1" id="KW-1133">Transmembrane helix</keyword>
<protein>
    <submittedName>
        <fullName evidence="2">Component of SufBCD complex</fullName>
    </submittedName>
</protein>
<sequence length="175" mass="19665">MQWHTSLFELIDLRSFSNLWYWIALAVFWSTASHWVLGVPFDLVQRAQRRGGAAGEDVHILVRVYVNRLLHIGRVSGMWLTAIVAAVLTALAILGFHYRVEFCQAVFLLAFPMSLVGALSIRTAGRIAAEEVSGDALYRRLRRHRSAVQMIGMLSIFVTAMWGMWQNMNSSALGG</sequence>
<dbReference type="Proteomes" id="UP001247754">
    <property type="component" value="Unassembled WGS sequence"/>
</dbReference>
<dbReference type="RefSeq" id="WP_310455364.1">
    <property type="nucleotide sequence ID" value="NZ_JAVKPH010000001.1"/>
</dbReference>
<dbReference type="EMBL" id="JAVKPH010000001">
    <property type="protein sequence ID" value="MDR5651271.1"/>
    <property type="molecule type" value="Genomic_DNA"/>
</dbReference>
<accession>A0ABU1F323</accession>
<evidence type="ECO:0000313" key="3">
    <source>
        <dbReference type="Proteomes" id="UP001247754"/>
    </source>
</evidence>
<feature type="transmembrane region" description="Helical" evidence="1">
    <location>
        <begin position="104"/>
        <end position="125"/>
    </location>
</feature>
<feature type="transmembrane region" description="Helical" evidence="1">
    <location>
        <begin position="78"/>
        <end position="98"/>
    </location>
</feature>
<keyword evidence="1" id="KW-0812">Transmembrane</keyword>
<gene>
    <name evidence="2" type="ORF">RGD00_01515</name>
</gene>
<organism evidence="2 3">
    <name type="scientific">Ruixingdingia sedimenti</name>
    <dbReference type="NCBI Taxonomy" id="3073604"/>
    <lineage>
        <taxon>Bacteria</taxon>
        <taxon>Pseudomonadati</taxon>
        <taxon>Pseudomonadota</taxon>
        <taxon>Alphaproteobacteria</taxon>
        <taxon>Rhodobacterales</taxon>
        <taxon>Paracoccaceae</taxon>
        <taxon>Ruixingdingia</taxon>
    </lineage>
</organism>
<feature type="transmembrane region" description="Helical" evidence="1">
    <location>
        <begin position="146"/>
        <end position="165"/>
    </location>
</feature>